<organism evidence="1 2">
    <name type="scientific">Portunus trituberculatus</name>
    <name type="common">Swimming crab</name>
    <name type="synonym">Neptunus trituberculatus</name>
    <dbReference type="NCBI Taxonomy" id="210409"/>
    <lineage>
        <taxon>Eukaryota</taxon>
        <taxon>Metazoa</taxon>
        <taxon>Ecdysozoa</taxon>
        <taxon>Arthropoda</taxon>
        <taxon>Crustacea</taxon>
        <taxon>Multicrustacea</taxon>
        <taxon>Malacostraca</taxon>
        <taxon>Eumalacostraca</taxon>
        <taxon>Eucarida</taxon>
        <taxon>Decapoda</taxon>
        <taxon>Pleocyemata</taxon>
        <taxon>Brachyura</taxon>
        <taxon>Eubrachyura</taxon>
        <taxon>Portunoidea</taxon>
        <taxon>Portunidae</taxon>
        <taxon>Portuninae</taxon>
        <taxon>Portunus</taxon>
    </lineage>
</organism>
<name>A0A5B7J568_PORTR</name>
<evidence type="ECO:0000313" key="1">
    <source>
        <dbReference type="EMBL" id="MPC89086.1"/>
    </source>
</evidence>
<evidence type="ECO:0000313" key="2">
    <source>
        <dbReference type="Proteomes" id="UP000324222"/>
    </source>
</evidence>
<dbReference type="AlphaFoldDB" id="A0A5B7J568"/>
<sequence length="72" mass="8073">MKTFRRCLPVLPSLSHSAQNHLTIGHDEGHTDEVGSLIPYLLTSFLEQLIPPTQVSIRPGRNVRRGSTQVLR</sequence>
<comment type="caution">
    <text evidence="1">The sequence shown here is derived from an EMBL/GenBank/DDBJ whole genome shotgun (WGS) entry which is preliminary data.</text>
</comment>
<dbReference type="EMBL" id="VSRR010079841">
    <property type="protein sequence ID" value="MPC89086.1"/>
    <property type="molecule type" value="Genomic_DNA"/>
</dbReference>
<dbReference type="Proteomes" id="UP000324222">
    <property type="component" value="Unassembled WGS sequence"/>
</dbReference>
<protein>
    <submittedName>
        <fullName evidence="1">Uncharacterized protein</fullName>
    </submittedName>
</protein>
<accession>A0A5B7J568</accession>
<gene>
    <name evidence="1" type="ORF">E2C01_084015</name>
</gene>
<keyword evidence="2" id="KW-1185">Reference proteome</keyword>
<reference evidence="1 2" key="1">
    <citation type="submission" date="2019-05" db="EMBL/GenBank/DDBJ databases">
        <title>Another draft genome of Portunus trituberculatus and its Hox gene families provides insights of decapod evolution.</title>
        <authorList>
            <person name="Jeong J.-H."/>
            <person name="Song I."/>
            <person name="Kim S."/>
            <person name="Choi T."/>
            <person name="Kim D."/>
            <person name="Ryu S."/>
            <person name="Kim W."/>
        </authorList>
    </citation>
    <scope>NUCLEOTIDE SEQUENCE [LARGE SCALE GENOMIC DNA]</scope>
    <source>
        <tissue evidence="1">Muscle</tissue>
    </source>
</reference>
<proteinExistence type="predicted"/>